<dbReference type="PANTHER" id="PTHR45138">
    <property type="entry name" value="REGULATORY COMPONENTS OF SENSORY TRANSDUCTION SYSTEM"/>
    <property type="match status" value="1"/>
</dbReference>
<dbReference type="PROSITE" id="PS50887">
    <property type="entry name" value="GGDEF"/>
    <property type="match status" value="1"/>
</dbReference>
<evidence type="ECO:0000313" key="6">
    <source>
        <dbReference type="Proteomes" id="UP000244930"/>
    </source>
</evidence>
<dbReference type="AlphaFoldDB" id="A0A2U8GSY4"/>
<dbReference type="InterPro" id="IPR029787">
    <property type="entry name" value="Nucleotide_cyclase"/>
</dbReference>
<dbReference type="EMBL" id="CP022187">
    <property type="protein sequence ID" value="AWI76578.1"/>
    <property type="molecule type" value="Genomic_DNA"/>
</dbReference>
<dbReference type="GO" id="GO:1902201">
    <property type="term" value="P:negative regulation of bacterial-type flagellum-dependent cell motility"/>
    <property type="evidence" value="ECO:0007669"/>
    <property type="project" value="TreeGrafter"/>
</dbReference>
<dbReference type="GO" id="GO:0052621">
    <property type="term" value="F:diguanylate cyclase activity"/>
    <property type="evidence" value="ECO:0007669"/>
    <property type="project" value="UniProtKB-EC"/>
</dbReference>
<dbReference type="SMART" id="SM00267">
    <property type="entry name" value="GGDEF"/>
    <property type="match status" value="1"/>
</dbReference>
<dbReference type="Proteomes" id="UP000244930">
    <property type="component" value="Chromosome"/>
</dbReference>
<dbReference type="KEGG" id="acom:CEW83_16275"/>
<dbReference type="CDD" id="cd01949">
    <property type="entry name" value="GGDEF"/>
    <property type="match status" value="1"/>
</dbReference>
<accession>A0A2U8GSY4</accession>
<dbReference type="RefSeq" id="WP_108950277.1">
    <property type="nucleotide sequence ID" value="NZ_CP022187.1"/>
</dbReference>
<dbReference type="FunFam" id="3.30.70.270:FF:000001">
    <property type="entry name" value="Diguanylate cyclase domain protein"/>
    <property type="match status" value="1"/>
</dbReference>
<dbReference type="SUPFAM" id="SSF55073">
    <property type="entry name" value="Nucleotide cyclase"/>
    <property type="match status" value="1"/>
</dbReference>
<evidence type="ECO:0000256" key="1">
    <source>
        <dbReference type="ARBA" id="ARBA00012528"/>
    </source>
</evidence>
<keyword evidence="3" id="KW-1133">Transmembrane helix</keyword>
<keyword evidence="3" id="KW-0472">Membrane</keyword>
<dbReference type="InterPro" id="IPR050469">
    <property type="entry name" value="Diguanylate_Cyclase"/>
</dbReference>
<dbReference type="GO" id="GO:0005886">
    <property type="term" value="C:plasma membrane"/>
    <property type="evidence" value="ECO:0007669"/>
    <property type="project" value="TreeGrafter"/>
</dbReference>
<evidence type="ECO:0000259" key="4">
    <source>
        <dbReference type="PROSITE" id="PS50887"/>
    </source>
</evidence>
<sequence length="515" mass="57776">MVTKLNSLADYKRALLLPLAAGLLTLLLVVGVAEFLRERRAIDEQRSIAVEGVKSALKLAIDRDSDKLSGLLELLTRNADLQQAFVRRDFDELRAVAQPYYAVLRARHNITHFYFIAPDRRMFLRVQAPERRGDEINRYTLSEAERTGKPSAGLELGPMGIFTLRVVHPWTDTSGQRIGYIELGIEIDRTLEQLHSLTGVSLYSLVEKKHVQRERWEAGMRMIGRNHDWDRFPDHVVVGRPEGSDRTDVPHRLLLAATSSTEVARARVAARSLVVETTPLSDASGRSVGRMLLVMDVSASEDRYDRAIALLVGAGLLIGLGTLLIADRVITHVYLRLNETRQERDDYLERAERDALTGLLRQDVFMRALHNELQRIRHDDSTSGLLMIDIDFFKRVNDTYGHRSGDHVLQSVARLIRDCVRPQDLVARYGGEEFTVILPGAGHDTAWAVAERIRSSVEQFPFLVDGTTLKLTLSIGISIAHGGGTTTEALIRTADRALYDAKNSGRNRIISHARS</sequence>
<dbReference type="InterPro" id="IPR029151">
    <property type="entry name" value="Sensor-like_sf"/>
</dbReference>
<proteinExistence type="predicted"/>
<dbReference type="Gene3D" id="3.30.450.20">
    <property type="entry name" value="PAS domain"/>
    <property type="match status" value="1"/>
</dbReference>
<dbReference type="EC" id="2.7.7.65" evidence="1"/>
<dbReference type="InterPro" id="IPR029150">
    <property type="entry name" value="dCache_3"/>
</dbReference>
<evidence type="ECO:0000256" key="3">
    <source>
        <dbReference type="SAM" id="Phobius"/>
    </source>
</evidence>
<dbReference type="Pfam" id="PF00990">
    <property type="entry name" value="GGDEF"/>
    <property type="match status" value="1"/>
</dbReference>
<organism evidence="5 6">
    <name type="scientific">Parazoarcus communis</name>
    <dbReference type="NCBI Taxonomy" id="41977"/>
    <lineage>
        <taxon>Bacteria</taxon>
        <taxon>Pseudomonadati</taxon>
        <taxon>Pseudomonadota</taxon>
        <taxon>Betaproteobacteria</taxon>
        <taxon>Rhodocyclales</taxon>
        <taxon>Zoogloeaceae</taxon>
        <taxon>Parazoarcus</taxon>
    </lineage>
</organism>
<protein>
    <recommendedName>
        <fullName evidence="1">diguanylate cyclase</fullName>
        <ecNumber evidence="1">2.7.7.65</ecNumber>
    </recommendedName>
</protein>
<keyword evidence="6" id="KW-1185">Reference proteome</keyword>
<name>A0A2U8GSY4_9RHOO</name>
<comment type="catalytic activity">
    <reaction evidence="2">
        <text>2 GTP = 3',3'-c-di-GMP + 2 diphosphate</text>
        <dbReference type="Rhea" id="RHEA:24898"/>
        <dbReference type="ChEBI" id="CHEBI:33019"/>
        <dbReference type="ChEBI" id="CHEBI:37565"/>
        <dbReference type="ChEBI" id="CHEBI:58805"/>
        <dbReference type="EC" id="2.7.7.65"/>
    </reaction>
</comment>
<dbReference type="GO" id="GO:0043709">
    <property type="term" value="P:cell adhesion involved in single-species biofilm formation"/>
    <property type="evidence" value="ECO:0007669"/>
    <property type="project" value="TreeGrafter"/>
</dbReference>
<gene>
    <name evidence="5" type="ORF">CEW83_16275</name>
</gene>
<dbReference type="NCBIfam" id="TIGR00254">
    <property type="entry name" value="GGDEF"/>
    <property type="match status" value="1"/>
</dbReference>
<evidence type="ECO:0000313" key="5">
    <source>
        <dbReference type="EMBL" id="AWI76578.1"/>
    </source>
</evidence>
<dbReference type="InterPro" id="IPR043128">
    <property type="entry name" value="Rev_trsase/Diguanyl_cyclase"/>
</dbReference>
<reference evidence="5 6" key="1">
    <citation type="submission" date="2017-06" db="EMBL/GenBank/DDBJ databases">
        <title>Azoarcus.</title>
        <authorList>
            <person name="Woo J.-H."/>
            <person name="Kim H.-S."/>
        </authorList>
    </citation>
    <scope>NUCLEOTIDE SEQUENCE [LARGE SCALE GENOMIC DNA]</scope>
    <source>
        <strain evidence="5 6">TSPY31</strain>
    </source>
</reference>
<dbReference type="Pfam" id="PF14827">
    <property type="entry name" value="dCache_3"/>
    <property type="match status" value="1"/>
</dbReference>
<dbReference type="Gene3D" id="3.30.70.270">
    <property type="match status" value="1"/>
</dbReference>
<feature type="domain" description="GGDEF" evidence="4">
    <location>
        <begin position="381"/>
        <end position="514"/>
    </location>
</feature>
<dbReference type="InterPro" id="IPR000160">
    <property type="entry name" value="GGDEF_dom"/>
</dbReference>
<keyword evidence="3" id="KW-0812">Transmembrane</keyword>
<dbReference type="SUPFAM" id="SSF103190">
    <property type="entry name" value="Sensory domain-like"/>
    <property type="match status" value="1"/>
</dbReference>
<evidence type="ECO:0000256" key="2">
    <source>
        <dbReference type="ARBA" id="ARBA00034247"/>
    </source>
</evidence>
<feature type="transmembrane region" description="Helical" evidence="3">
    <location>
        <begin position="307"/>
        <end position="326"/>
    </location>
</feature>
<dbReference type="PANTHER" id="PTHR45138:SF9">
    <property type="entry name" value="DIGUANYLATE CYCLASE DGCM-RELATED"/>
    <property type="match status" value="1"/>
</dbReference>